<evidence type="ECO:0000256" key="3">
    <source>
        <dbReference type="ARBA" id="ARBA00023002"/>
    </source>
</evidence>
<dbReference type="PANTHER" id="PTHR43735:SF3">
    <property type="entry name" value="FERROPTOSIS SUPPRESSOR PROTEIN 1"/>
    <property type="match status" value="1"/>
</dbReference>
<dbReference type="Proteomes" id="UP000534388">
    <property type="component" value="Unassembled WGS sequence"/>
</dbReference>
<comment type="caution">
    <text evidence="4">The sequence shown here is derived from an EMBL/GenBank/DDBJ whole genome shotgun (WGS) entry which is preliminary data.</text>
</comment>
<dbReference type="RefSeq" id="WP_182164493.1">
    <property type="nucleotide sequence ID" value="NZ_JACEZT010000011.1"/>
</dbReference>
<evidence type="ECO:0000313" key="4">
    <source>
        <dbReference type="EMBL" id="MBA5638682.1"/>
    </source>
</evidence>
<dbReference type="InterPro" id="IPR036291">
    <property type="entry name" value="NAD(P)-bd_dom_sf"/>
</dbReference>
<dbReference type="EMBL" id="JACEZT010000011">
    <property type="protein sequence ID" value="MBA5638682.1"/>
    <property type="molecule type" value="Genomic_DNA"/>
</dbReference>
<proteinExistence type="predicted"/>
<dbReference type="GO" id="GO:0005737">
    <property type="term" value="C:cytoplasm"/>
    <property type="evidence" value="ECO:0007669"/>
    <property type="project" value="TreeGrafter"/>
</dbReference>
<protein>
    <submittedName>
        <fullName evidence="4">Uncharacterized protein</fullName>
    </submittedName>
</protein>
<keyword evidence="2" id="KW-0274">FAD</keyword>
<evidence type="ECO:0000313" key="5">
    <source>
        <dbReference type="Proteomes" id="UP000534388"/>
    </source>
</evidence>
<dbReference type="AlphaFoldDB" id="A0A7W2ID60"/>
<dbReference type="GO" id="GO:0050660">
    <property type="term" value="F:flavin adenine dinucleotide binding"/>
    <property type="evidence" value="ECO:0007669"/>
    <property type="project" value="TreeGrafter"/>
</dbReference>
<dbReference type="PANTHER" id="PTHR43735">
    <property type="entry name" value="APOPTOSIS-INDUCING FACTOR 1"/>
    <property type="match status" value="1"/>
</dbReference>
<dbReference type="SUPFAM" id="SSF51735">
    <property type="entry name" value="NAD(P)-binding Rossmann-fold domains"/>
    <property type="match status" value="1"/>
</dbReference>
<accession>A0A7W2ID60</accession>
<dbReference type="Gene3D" id="3.50.50.100">
    <property type="match status" value="1"/>
</dbReference>
<dbReference type="GO" id="GO:0004174">
    <property type="term" value="F:electron-transferring-flavoprotein dehydrogenase activity"/>
    <property type="evidence" value="ECO:0007669"/>
    <property type="project" value="TreeGrafter"/>
</dbReference>
<keyword evidence="3" id="KW-0560">Oxidoreductase</keyword>
<reference evidence="4 5" key="1">
    <citation type="submission" date="2020-07" db="EMBL/GenBank/DDBJ databases">
        <title>Novel species isolated from subtropical streams in China.</title>
        <authorList>
            <person name="Lu H."/>
        </authorList>
    </citation>
    <scope>NUCLEOTIDE SEQUENCE [LARGE SCALE GENOMIC DNA]</scope>
    <source>
        <strain evidence="4 5">LX20W</strain>
    </source>
</reference>
<keyword evidence="5" id="KW-1185">Reference proteome</keyword>
<evidence type="ECO:0000256" key="2">
    <source>
        <dbReference type="ARBA" id="ARBA00022827"/>
    </source>
</evidence>
<sequence length="81" mass="8977">MLKKKLVVIGGGSAGHKIAYLLQDTLDVTLVDPKTYFEVPMALPRLLVEPNALSAQIRYQDFLPGVRHVQRVSRDKASNST</sequence>
<keyword evidence="1" id="KW-0285">Flavoprotein</keyword>
<organism evidence="4 5">
    <name type="scientific">Rugamonas brunnea</name>
    <dbReference type="NCBI Taxonomy" id="2758569"/>
    <lineage>
        <taxon>Bacteria</taxon>
        <taxon>Pseudomonadati</taxon>
        <taxon>Pseudomonadota</taxon>
        <taxon>Betaproteobacteria</taxon>
        <taxon>Burkholderiales</taxon>
        <taxon>Oxalobacteraceae</taxon>
        <taxon>Telluria group</taxon>
        <taxon>Rugamonas</taxon>
    </lineage>
</organism>
<name>A0A7W2ID60_9BURK</name>
<gene>
    <name evidence="4" type="ORF">H3H37_16600</name>
</gene>
<evidence type="ECO:0000256" key="1">
    <source>
        <dbReference type="ARBA" id="ARBA00022630"/>
    </source>
</evidence>